<dbReference type="InterPro" id="IPR036155">
    <property type="entry name" value="Crypto/Photolyase_N_sf"/>
</dbReference>
<evidence type="ECO:0000256" key="8">
    <source>
        <dbReference type="ARBA" id="ARBA00031671"/>
    </source>
</evidence>
<evidence type="ECO:0000256" key="11">
    <source>
        <dbReference type="ARBA" id="ARBA00083107"/>
    </source>
</evidence>
<dbReference type="NCBIfam" id="NF007955">
    <property type="entry name" value="PRK10674.1"/>
    <property type="match status" value="1"/>
</dbReference>
<dbReference type="Gene3D" id="1.10.579.10">
    <property type="entry name" value="DNA Cyclobutane Dipyrimidine Photolyase, subunit A, domain 3"/>
    <property type="match status" value="1"/>
</dbReference>
<feature type="binding site" evidence="12">
    <location>
        <begin position="406"/>
        <end position="408"/>
    </location>
    <ligand>
        <name>FAD</name>
        <dbReference type="ChEBI" id="CHEBI:57692"/>
    </ligand>
</feature>
<dbReference type="PRINTS" id="PR00147">
    <property type="entry name" value="DNAPHOTLYASE"/>
</dbReference>
<dbReference type="InterPro" id="IPR005101">
    <property type="entry name" value="Cryptochr/Photolyase_FAD-bd"/>
</dbReference>
<evidence type="ECO:0000256" key="10">
    <source>
        <dbReference type="ARBA" id="ARBA00059220"/>
    </source>
</evidence>
<comment type="function">
    <text evidence="10">Involved in repair of UV radiation-induced DNA damage. Catalyzes the light-dependent monomerization (300-600 nm) of cyclobutyl pyrimidine dimers (in cis-syn configuration), which are formed between adjacent bases on the same DNA strand upon exposure to ultraviolet radiation.</text>
</comment>
<dbReference type="SUPFAM" id="SSF48173">
    <property type="entry name" value="Cryptochrome/photolyase FAD-binding domain"/>
    <property type="match status" value="1"/>
</dbReference>
<keyword evidence="17" id="KW-1185">Reference proteome</keyword>
<dbReference type="InterPro" id="IPR006050">
    <property type="entry name" value="DNA_photolyase_N"/>
</dbReference>
<dbReference type="Pfam" id="PF00875">
    <property type="entry name" value="DNA_photolyase"/>
    <property type="match status" value="1"/>
</dbReference>
<comment type="similarity">
    <text evidence="2">Belongs to the DNA photolyase class-1 family.</text>
</comment>
<evidence type="ECO:0000256" key="2">
    <source>
        <dbReference type="ARBA" id="ARBA00005862"/>
    </source>
</evidence>
<dbReference type="GO" id="GO:0009416">
    <property type="term" value="P:response to light stimulus"/>
    <property type="evidence" value="ECO:0007669"/>
    <property type="project" value="TreeGrafter"/>
</dbReference>
<dbReference type="GO" id="GO:0000719">
    <property type="term" value="P:photoreactive repair"/>
    <property type="evidence" value="ECO:0007669"/>
    <property type="project" value="UniProtKB-ARBA"/>
</dbReference>
<evidence type="ECO:0000256" key="13">
    <source>
        <dbReference type="PIRSR" id="PIRSR602081-2"/>
    </source>
</evidence>
<dbReference type="Gene3D" id="1.25.40.80">
    <property type="match status" value="1"/>
</dbReference>
<dbReference type="InterPro" id="IPR036134">
    <property type="entry name" value="Crypto/Photolyase_FAD-like_sf"/>
</dbReference>
<feature type="site" description="Electron transfer via tryptophanyl radical" evidence="13">
    <location>
        <position position="416"/>
    </location>
</feature>
<proteinExistence type="inferred from homology"/>
<reference evidence="16" key="1">
    <citation type="submission" date="2022-01" db="EMBL/GenBank/DDBJ databases">
        <title>Whole genome-based taxonomy of the Shewanellaceae.</title>
        <authorList>
            <person name="Martin-Rodriguez A.J."/>
        </authorList>
    </citation>
    <scope>NUCLEOTIDE SEQUENCE</scope>
    <source>
        <strain evidence="16">KCTC 23973</strain>
    </source>
</reference>
<evidence type="ECO:0000313" key="17">
    <source>
        <dbReference type="Proteomes" id="UP001139293"/>
    </source>
</evidence>
<dbReference type="Pfam" id="PF03441">
    <property type="entry name" value="FAD_binding_7"/>
    <property type="match status" value="1"/>
</dbReference>
<evidence type="ECO:0000256" key="9">
    <source>
        <dbReference type="ARBA" id="ARBA00033999"/>
    </source>
</evidence>
<dbReference type="PANTHER" id="PTHR11455">
    <property type="entry name" value="CRYPTOCHROME"/>
    <property type="match status" value="1"/>
</dbReference>
<organism evidence="16 17">
    <name type="scientific">Shewanella pneumatophori</name>
    <dbReference type="NCBI Taxonomy" id="314092"/>
    <lineage>
        <taxon>Bacteria</taxon>
        <taxon>Pseudomonadati</taxon>
        <taxon>Pseudomonadota</taxon>
        <taxon>Gammaproteobacteria</taxon>
        <taxon>Alteromonadales</taxon>
        <taxon>Shewanellaceae</taxon>
        <taxon>Shewanella</taxon>
    </lineage>
</organism>
<keyword evidence="5 12" id="KW-0285">Flavoprotein</keyword>
<keyword evidence="16" id="KW-0456">Lyase</keyword>
<dbReference type="PROSITE" id="PS00394">
    <property type="entry name" value="DNA_PHOTOLYASES_1_1"/>
    <property type="match status" value="1"/>
</dbReference>
<dbReference type="AlphaFoldDB" id="A0A9X1ZN79"/>
<accession>A0A9X1ZN79</accession>
<comment type="cofactor">
    <cofactor evidence="1">
        <name>(6R)-5,10-methylene-5,6,7,8-tetrahydrofolate</name>
        <dbReference type="ChEBI" id="CHEBI:15636"/>
    </cofactor>
</comment>
<name>A0A9X1ZN79_9GAMM</name>
<evidence type="ECO:0000259" key="15">
    <source>
        <dbReference type="PROSITE" id="PS51645"/>
    </source>
</evidence>
<protein>
    <recommendedName>
        <fullName evidence="4">Deoxyribodipyrimidine photo-lyase</fullName>
        <ecNumber evidence="3">4.1.99.3</ecNumber>
    </recommendedName>
    <alternativeName>
        <fullName evidence="8">DNA photolyase</fullName>
    </alternativeName>
    <alternativeName>
        <fullName evidence="11">Photoreactivating enzyme</fullName>
    </alternativeName>
</protein>
<dbReference type="GO" id="GO:0003677">
    <property type="term" value="F:DNA binding"/>
    <property type="evidence" value="ECO:0007669"/>
    <property type="project" value="TreeGrafter"/>
</dbReference>
<dbReference type="GO" id="GO:0003904">
    <property type="term" value="F:deoxyribodipyrimidine photo-lyase activity"/>
    <property type="evidence" value="ECO:0007669"/>
    <property type="project" value="UniProtKB-EC"/>
</dbReference>
<comment type="caution">
    <text evidence="16">The sequence shown here is derived from an EMBL/GenBank/DDBJ whole genome shotgun (WGS) entry which is preliminary data.</text>
</comment>
<dbReference type="FunFam" id="1.10.579.10:FF:000003">
    <property type="entry name" value="Deoxyribodipyrimidine photo-lyase"/>
    <property type="match status" value="1"/>
</dbReference>
<dbReference type="PROSITE" id="PS00691">
    <property type="entry name" value="DNA_PHOTOLYASES_1_2"/>
    <property type="match status" value="1"/>
</dbReference>
<dbReference type="InterPro" id="IPR018394">
    <property type="entry name" value="DNA_photolyase_1_CS_C"/>
</dbReference>
<evidence type="ECO:0000256" key="6">
    <source>
        <dbReference type="ARBA" id="ARBA00022827"/>
    </source>
</evidence>
<evidence type="ECO:0000256" key="3">
    <source>
        <dbReference type="ARBA" id="ARBA00013149"/>
    </source>
</evidence>
<dbReference type="InterPro" id="IPR014729">
    <property type="entry name" value="Rossmann-like_a/b/a_fold"/>
</dbReference>
<dbReference type="InterPro" id="IPR002081">
    <property type="entry name" value="Cryptochrome/DNA_photolyase_1"/>
</dbReference>
<evidence type="ECO:0000256" key="5">
    <source>
        <dbReference type="ARBA" id="ARBA00022630"/>
    </source>
</evidence>
<feature type="binding site" evidence="12">
    <location>
        <position position="254"/>
    </location>
    <ligand>
        <name>FAD</name>
        <dbReference type="ChEBI" id="CHEBI:57692"/>
    </ligand>
</feature>
<comment type="similarity">
    <text evidence="14">Belongs to the DNA photolyase family.</text>
</comment>
<evidence type="ECO:0000256" key="1">
    <source>
        <dbReference type="ARBA" id="ARBA00001932"/>
    </source>
</evidence>
<sequence length="539" mass="61257">MAEYSQQVNNSLMWFRQDLRLQDNQALAAACEHARRSSVSFSKSLNEPSNASSDLSQVHSQQSAGSVRAVYFAVPKQWQAHDVAPIQLDFIERQLNVIASELAKLGIPLDVIHVASFEEIGDVLAQYLDYWQINKVFASSEPESNERLRDENIAAQGIELALFDQHCYLAPLSVRNLSGDMYKVFTPFAKKWREIAKQNQVETLAKPAAIAAPLAQPSEINLRCNKRCSNEWQVGEEAAHQKLRQFAKDKMHDYQASRDFPAIEGTSRISAYLAIGILSPAQCLQTLLAYFPDALVNDDSPGRCWLNEIIWREFYRHLLVAFPRLSKNGNFNLLANNIDWRNNPQEFQAWCEGRTGYPLVDAAMRQLNQTGWMHNRLRMVTASFLTKHLLIDWRWGERYFKQKLIDGDLAANNGGWQWSAGTGCDAQPYFRVFNPISQCEKFDPTGAFIRKYLPELDGVDLKLIHKLKIPNQAQLFDNECYFSPIVDHKFARTRAISQLSVMKRGSANTHQAVAAQSTSSAKFTKLTDTELDLDKEIFG</sequence>
<dbReference type="EC" id="4.1.99.3" evidence="3"/>
<evidence type="ECO:0000256" key="7">
    <source>
        <dbReference type="ARBA" id="ARBA00022991"/>
    </source>
</evidence>
<gene>
    <name evidence="16" type="primary">phrB</name>
    <name evidence="16" type="ORF">L2740_09540</name>
</gene>
<keyword evidence="6 12" id="KW-0274">FAD</keyword>
<evidence type="ECO:0000313" key="16">
    <source>
        <dbReference type="EMBL" id="MCL1138786.1"/>
    </source>
</evidence>
<feature type="binding site" evidence="12">
    <location>
        <position position="305"/>
    </location>
    <ligand>
        <name>FAD</name>
        <dbReference type="ChEBI" id="CHEBI:57692"/>
    </ligand>
</feature>
<dbReference type="PROSITE" id="PS51645">
    <property type="entry name" value="PHR_CRY_ALPHA_BETA"/>
    <property type="match status" value="1"/>
</dbReference>
<dbReference type="RefSeq" id="WP_248949898.1">
    <property type="nucleotide sequence ID" value="NZ_JAKILB010000005.1"/>
</dbReference>
<feature type="site" description="Electron transfer via tryptophanyl radical" evidence="13">
    <location>
        <position position="340"/>
    </location>
</feature>
<keyword evidence="7 14" id="KW-0157">Chromophore</keyword>
<evidence type="ECO:0000256" key="12">
    <source>
        <dbReference type="PIRSR" id="PIRSR602081-1"/>
    </source>
</evidence>
<comment type="cofactor">
    <cofactor evidence="12">
        <name>FAD</name>
        <dbReference type="ChEBI" id="CHEBI:57692"/>
    </cofactor>
    <text evidence="12">Binds 1 FAD per subunit.</text>
</comment>
<feature type="binding site" evidence="12">
    <location>
        <begin position="308"/>
        <end position="315"/>
    </location>
    <ligand>
        <name>FAD</name>
        <dbReference type="ChEBI" id="CHEBI:57692"/>
    </ligand>
</feature>
<dbReference type="SUPFAM" id="SSF52425">
    <property type="entry name" value="Cryptochrome/photolyase, N-terminal domain"/>
    <property type="match status" value="1"/>
</dbReference>
<evidence type="ECO:0000256" key="14">
    <source>
        <dbReference type="RuleBase" id="RU004182"/>
    </source>
</evidence>
<feature type="binding site" evidence="12">
    <location>
        <begin position="266"/>
        <end position="270"/>
    </location>
    <ligand>
        <name>FAD</name>
        <dbReference type="ChEBI" id="CHEBI:57692"/>
    </ligand>
</feature>
<feature type="site" description="Electron transfer via tryptophanyl radical" evidence="13">
    <location>
        <position position="393"/>
    </location>
</feature>
<dbReference type="Gene3D" id="3.40.50.620">
    <property type="entry name" value="HUPs"/>
    <property type="match status" value="1"/>
</dbReference>
<dbReference type="GO" id="GO:0071949">
    <property type="term" value="F:FAD binding"/>
    <property type="evidence" value="ECO:0007669"/>
    <property type="project" value="TreeGrafter"/>
</dbReference>
<dbReference type="PANTHER" id="PTHR11455:SF9">
    <property type="entry name" value="CRYPTOCHROME CIRCADIAN CLOCK 5 ISOFORM X1"/>
    <property type="match status" value="1"/>
</dbReference>
<dbReference type="Proteomes" id="UP001139293">
    <property type="component" value="Unassembled WGS sequence"/>
</dbReference>
<feature type="domain" description="Photolyase/cryptochrome alpha/beta" evidence="15">
    <location>
        <begin position="9"/>
        <end position="168"/>
    </location>
</feature>
<comment type="catalytic activity">
    <reaction evidence="9">
        <text>cyclobutadipyrimidine (in DNA) = 2 pyrimidine residues (in DNA).</text>
        <dbReference type="EC" id="4.1.99.3"/>
    </reaction>
</comment>
<evidence type="ECO:0000256" key="4">
    <source>
        <dbReference type="ARBA" id="ARBA00014046"/>
    </source>
</evidence>
<dbReference type="EMBL" id="JAKILB010000005">
    <property type="protein sequence ID" value="MCL1138786.1"/>
    <property type="molecule type" value="Genomic_DNA"/>
</dbReference>